<dbReference type="EMBL" id="QNRH01000003">
    <property type="protein sequence ID" value="RBO95502.1"/>
    <property type="molecule type" value="Genomic_DNA"/>
</dbReference>
<dbReference type="InterPro" id="IPR030678">
    <property type="entry name" value="Peptide/Ni-bd"/>
</dbReference>
<dbReference type="PANTHER" id="PTHR30290">
    <property type="entry name" value="PERIPLASMIC BINDING COMPONENT OF ABC TRANSPORTER"/>
    <property type="match status" value="1"/>
</dbReference>
<reference evidence="8 9" key="1">
    <citation type="submission" date="2018-06" db="EMBL/GenBank/DDBJ databases">
        <title>Genomic Encyclopedia of Type Strains, Phase IV (KMG-IV): sequencing the most valuable type-strain genomes for metagenomic binning, comparative biology and taxonomic classification.</title>
        <authorList>
            <person name="Goeker M."/>
        </authorList>
    </citation>
    <scope>NUCLEOTIDE SEQUENCE [LARGE SCALE GENOMIC DNA]</scope>
    <source>
        <strain evidence="8 9">DSM 25619</strain>
    </source>
</reference>
<dbReference type="PIRSF" id="PIRSF002741">
    <property type="entry name" value="MppA"/>
    <property type="match status" value="1"/>
</dbReference>
<accession>A0A366DZJ5</accession>
<gene>
    <name evidence="8" type="ORF">DFR47_10365</name>
</gene>
<dbReference type="GO" id="GO:0030288">
    <property type="term" value="C:outer membrane-bounded periplasmic space"/>
    <property type="evidence" value="ECO:0007669"/>
    <property type="project" value="UniProtKB-ARBA"/>
</dbReference>
<dbReference type="GO" id="GO:0043190">
    <property type="term" value="C:ATP-binding cassette (ABC) transporter complex"/>
    <property type="evidence" value="ECO:0007669"/>
    <property type="project" value="InterPro"/>
</dbReference>
<evidence type="ECO:0000256" key="3">
    <source>
        <dbReference type="ARBA" id="ARBA00022448"/>
    </source>
</evidence>
<keyword evidence="3" id="KW-0813">Transport</keyword>
<evidence type="ECO:0000256" key="6">
    <source>
        <dbReference type="SAM" id="SignalP"/>
    </source>
</evidence>
<evidence type="ECO:0000256" key="2">
    <source>
        <dbReference type="ARBA" id="ARBA00005695"/>
    </source>
</evidence>
<evidence type="ECO:0000256" key="1">
    <source>
        <dbReference type="ARBA" id="ARBA00004418"/>
    </source>
</evidence>
<dbReference type="GO" id="GO:1904680">
    <property type="term" value="F:peptide transmembrane transporter activity"/>
    <property type="evidence" value="ECO:0007669"/>
    <property type="project" value="TreeGrafter"/>
</dbReference>
<organism evidence="8 9">
    <name type="scientific">Pseudochrobactrum asaccharolyticum</name>
    <dbReference type="NCBI Taxonomy" id="354351"/>
    <lineage>
        <taxon>Bacteria</taxon>
        <taxon>Pseudomonadati</taxon>
        <taxon>Pseudomonadota</taxon>
        <taxon>Alphaproteobacteria</taxon>
        <taxon>Hyphomicrobiales</taxon>
        <taxon>Brucellaceae</taxon>
        <taxon>Pseudochrobactrum</taxon>
    </lineage>
</organism>
<dbReference type="Pfam" id="PF00496">
    <property type="entry name" value="SBP_bac_5"/>
    <property type="match status" value="1"/>
</dbReference>
<name>A0A366DZJ5_9HYPH</name>
<evidence type="ECO:0000256" key="4">
    <source>
        <dbReference type="ARBA" id="ARBA00022729"/>
    </source>
</evidence>
<evidence type="ECO:0000313" key="9">
    <source>
        <dbReference type="Proteomes" id="UP000252893"/>
    </source>
</evidence>
<evidence type="ECO:0000313" key="8">
    <source>
        <dbReference type="EMBL" id="RBO95502.1"/>
    </source>
</evidence>
<comment type="caution">
    <text evidence="8">The sequence shown here is derived from an EMBL/GenBank/DDBJ whole genome shotgun (WGS) entry which is preliminary data.</text>
</comment>
<proteinExistence type="inferred from homology"/>
<feature type="chain" id="PRO_5016968885" evidence="6">
    <location>
        <begin position="28"/>
        <end position="520"/>
    </location>
</feature>
<evidence type="ECO:0000259" key="7">
    <source>
        <dbReference type="Pfam" id="PF00496"/>
    </source>
</evidence>
<sequence>MYKTVLKTGALAAFMACSALVTVPAFAAKTDLVLGAAAADVGKLDPHFANSTSDRTLVAWIFGGLVRFAPGSTDPSTIEPDLAEKWEHSADKMEWTFHLRKGVQFQQGYGEVTADDVVFSLNKAGKPETSAFATDYVALKSVEAVDPYTVKITLAKAVPSLLGLVSNYSGGFILSKKAYEERGDEFQRRPVGFGPFSLEKIEPSVSIEFKAHDAYFRGKPKLEKIIYRFLNAASARDLAFISGEIDVSAGTTDQKWLARTREVPDSVVDIFDPAELTLLHVNRTKKPFDDIRVRQALAYAVNAGQMAQFRGKEFTREVKSVIPSNNLGYTDEAGVVSNDTAKAKALLAEAGYPDGVTIKMLSSQLPSLEQSAQMLQAQVAKAGIKLELEPVEHATWHQMIRKDLSSIVMYGAARFPVADYYLTQFYHSDSIVGKPTAVTNFSHCAVADEQIVAARSEVDADKQLQLWHEAQKLIVADVCAIPLNETAQVWARKKSLDWGFELKGSLSLGPLVTEQTHFTD</sequence>
<evidence type="ECO:0000256" key="5">
    <source>
        <dbReference type="ARBA" id="ARBA00022764"/>
    </source>
</evidence>
<keyword evidence="4 6" id="KW-0732">Signal</keyword>
<dbReference type="GO" id="GO:0015833">
    <property type="term" value="P:peptide transport"/>
    <property type="evidence" value="ECO:0007669"/>
    <property type="project" value="TreeGrafter"/>
</dbReference>
<dbReference type="AlphaFoldDB" id="A0A366DZJ5"/>
<feature type="domain" description="Solute-binding protein family 5" evidence="7">
    <location>
        <begin position="77"/>
        <end position="429"/>
    </location>
</feature>
<dbReference type="OrthoDB" id="9803988at2"/>
<dbReference type="RefSeq" id="WP_113944059.1">
    <property type="nucleotide sequence ID" value="NZ_JBHEEG010000008.1"/>
</dbReference>
<feature type="signal peptide" evidence="6">
    <location>
        <begin position="1"/>
        <end position="27"/>
    </location>
</feature>
<comment type="subcellular location">
    <subcellularLocation>
        <location evidence="1">Periplasm</location>
    </subcellularLocation>
</comment>
<dbReference type="SUPFAM" id="SSF53850">
    <property type="entry name" value="Periplasmic binding protein-like II"/>
    <property type="match status" value="1"/>
</dbReference>
<keyword evidence="9" id="KW-1185">Reference proteome</keyword>
<dbReference type="PANTHER" id="PTHR30290:SF9">
    <property type="entry name" value="OLIGOPEPTIDE-BINDING PROTEIN APPA"/>
    <property type="match status" value="1"/>
</dbReference>
<protein>
    <submittedName>
        <fullName evidence="8">Peptide/nickel transport system substrate-binding protein</fullName>
    </submittedName>
</protein>
<dbReference type="Gene3D" id="3.90.76.10">
    <property type="entry name" value="Dipeptide-binding Protein, Domain 1"/>
    <property type="match status" value="1"/>
</dbReference>
<dbReference type="InterPro" id="IPR000914">
    <property type="entry name" value="SBP_5_dom"/>
</dbReference>
<dbReference type="Gene3D" id="3.40.190.10">
    <property type="entry name" value="Periplasmic binding protein-like II"/>
    <property type="match status" value="1"/>
</dbReference>
<dbReference type="Gene3D" id="3.10.105.10">
    <property type="entry name" value="Dipeptide-binding Protein, Domain 3"/>
    <property type="match status" value="1"/>
</dbReference>
<dbReference type="InterPro" id="IPR039424">
    <property type="entry name" value="SBP_5"/>
</dbReference>
<keyword evidence="5" id="KW-0574">Periplasm</keyword>
<comment type="similarity">
    <text evidence="2">Belongs to the bacterial solute-binding protein 5 family.</text>
</comment>
<dbReference type="Proteomes" id="UP000252893">
    <property type="component" value="Unassembled WGS sequence"/>
</dbReference>
<dbReference type="CDD" id="cd08508">
    <property type="entry name" value="PBP2_NikA_DppA_OppA_like_1"/>
    <property type="match status" value="1"/>
</dbReference>